<reference evidence="3" key="2">
    <citation type="journal article" date="2017" name="Stand. Genomic Sci.">
        <title>Genome sequence of the sulfur-oxidizing Bathymodiolus thermophilus gill endosymbiont.</title>
        <authorList>
            <person name="Ponnudurai R."/>
            <person name="Sayavedra L."/>
            <person name="Kleiner M."/>
            <person name="Heiden S.E."/>
            <person name="Thurmer A."/>
            <person name="Felbeck H."/>
            <person name="Schluter R."/>
            <person name="Sievert S.M."/>
            <person name="Daniel R."/>
            <person name="Schweder T."/>
            <person name="Markert S."/>
        </authorList>
    </citation>
    <scope>NUCLEOTIDE SEQUENCE</scope>
    <source>
        <strain evidence="3">BAT/CrabSpa'14</strain>
    </source>
</reference>
<evidence type="ECO:0000313" key="5">
    <source>
        <dbReference type="Proteomes" id="UP000643672"/>
    </source>
</evidence>
<dbReference type="Proteomes" id="UP000643672">
    <property type="component" value="Unassembled WGS sequence"/>
</dbReference>
<reference evidence="4" key="1">
    <citation type="submission" date="2016-09" db="EMBL/GenBank/DDBJ databases">
        <title>Genome Sequence of Bathymodiolus thermophilus sulfur-oxidizing gill endosymbiont.</title>
        <authorList>
            <person name="Ponnudurai R."/>
            <person name="Kleiner M."/>
            <person name="Sayavedra L."/>
            <person name="Thuermer A."/>
            <person name="Felbeck H."/>
            <person name="Schlueter R."/>
            <person name="Schweder T."/>
            <person name="Markert S."/>
        </authorList>
    </citation>
    <scope>NUCLEOTIDE SEQUENCE [LARGE SCALE GENOMIC DNA]</scope>
    <source>
        <strain evidence="4">BAT/CrabSpa'14</strain>
    </source>
</reference>
<protein>
    <submittedName>
        <fullName evidence="3">Uncharacterized protein</fullName>
    </submittedName>
</protein>
<name>A0A1J5TVY6_9GAMM</name>
<proteinExistence type="predicted"/>
<evidence type="ECO:0000256" key="1">
    <source>
        <dbReference type="SAM" id="Phobius"/>
    </source>
</evidence>
<keyword evidence="1" id="KW-1133">Transmembrane helix</keyword>
<feature type="transmembrane region" description="Helical" evidence="1">
    <location>
        <begin position="55"/>
        <end position="74"/>
    </location>
</feature>
<dbReference type="AlphaFoldDB" id="A0A1J5TVY6"/>
<reference evidence="2 5" key="3">
    <citation type="submission" date="2020-05" db="EMBL/GenBank/DDBJ databases">
        <authorList>
            <person name="Petersen J."/>
            <person name="Sayavedra L."/>
        </authorList>
    </citation>
    <scope>NUCLEOTIDE SEQUENCE [LARGE SCALE GENOMIC DNA]</scope>
    <source>
        <strain evidence="2">B thermophilus SOXS</strain>
    </source>
</reference>
<evidence type="ECO:0000313" key="2">
    <source>
        <dbReference type="EMBL" id="CAB5505624.1"/>
    </source>
</evidence>
<dbReference type="Proteomes" id="UP000182798">
    <property type="component" value="Unassembled WGS sequence"/>
</dbReference>
<keyword evidence="1" id="KW-0812">Transmembrane</keyword>
<keyword evidence="5" id="KW-1185">Reference proteome</keyword>
<evidence type="ECO:0000313" key="3">
    <source>
        <dbReference type="EMBL" id="OIR24922.1"/>
    </source>
</evidence>
<comment type="caution">
    <text evidence="3">The sequence shown here is derived from an EMBL/GenBank/DDBJ whole genome shotgun (WGS) entry which is preliminary data.</text>
</comment>
<gene>
    <name evidence="3" type="ORF">BGC33_04935</name>
    <name evidence="2" type="ORF">THERMOS_2161</name>
</gene>
<keyword evidence="1" id="KW-0472">Membrane</keyword>
<sequence length="277" mass="31349">MNNWRQPSIYLYSNEATVLFILFLKMVSVWIREFMISIVLGIFRGVLMKFRNIFFGFLRTWLLIAIFCSSSLYAGTDMILILRDYQYTAADYPPYFLREDPLNPGNFIKVLDNQNTFQFKTYNLSSEVDLALYEAEVEPVLSEWSGQIGLLGSNAELSKQFSGLIKMYTDNGLHEATPKEINVATYKGKIEAVSYVGRAEGRAPKIDLLVANPRTLSDNQTVLPKGAGSSLLNDMAHRYKEEGVEEIQLRSVSNDEYYLNRGWRAVPEPEGACGGDG</sequence>
<feature type="transmembrane region" description="Helical" evidence="1">
    <location>
        <begin position="20"/>
        <end position="43"/>
    </location>
</feature>
<dbReference type="EMBL" id="MIQH01000470">
    <property type="protein sequence ID" value="OIR24922.1"/>
    <property type="molecule type" value="Genomic_DNA"/>
</dbReference>
<accession>A0A1J5TVY6</accession>
<dbReference type="RefSeq" id="WP_071564024.1">
    <property type="nucleotide sequence ID" value="NZ_CAESAQ020000090.1"/>
</dbReference>
<dbReference type="EMBL" id="CAESAQ020000090">
    <property type="protein sequence ID" value="CAB5505624.1"/>
    <property type="molecule type" value="Genomic_DNA"/>
</dbReference>
<organism evidence="3 4">
    <name type="scientific">Bathymodiolus thermophilus thioautotrophic gill symbiont</name>
    <dbReference type="NCBI Taxonomy" id="2360"/>
    <lineage>
        <taxon>Bacteria</taxon>
        <taxon>Pseudomonadati</taxon>
        <taxon>Pseudomonadota</taxon>
        <taxon>Gammaproteobacteria</taxon>
        <taxon>sulfur-oxidizing symbionts</taxon>
    </lineage>
</organism>
<evidence type="ECO:0000313" key="4">
    <source>
        <dbReference type="Proteomes" id="UP000182798"/>
    </source>
</evidence>